<feature type="chain" id="PRO_5034075545" evidence="1">
    <location>
        <begin position="21"/>
        <end position="118"/>
    </location>
</feature>
<feature type="signal peptide" evidence="1">
    <location>
        <begin position="1"/>
        <end position="20"/>
    </location>
</feature>
<sequence length="118" mass="12613">MEFRSFCIVILAAMATLASARHDCSAGDCAAWSQCDRKSNDFGCTSECDDGQWTATRSASSVPRHQPPGRLCVGIVRSLDDAYLVSGYHSQPSCIYNGTLSLRGQTSCKQCAPVKSAA</sequence>
<name>A0A8H6KJQ5_9PEZI</name>
<accession>A0A8H6KJQ5</accession>
<dbReference type="EMBL" id="WIGM01000239">
    <property type="protein sequence ID" value="KAF6832335.1"/>
    <property type="molecule type" value="Genomic_DNA"/>
</dbReference>
<protein>
    <submittedName>
        <fullName evidence="2">Uncharacterized protein</fullName>
    </submittedName>
</protein>
<dbReference type="AlphaFoldDB" id="A0A8H6KJQ5"/>
<evidence type="ECO:0000313" key="2">
    <source>
        <dbReference type="EMBL" id="KAF6832335.1"/>
    </source>
</evidence>
<keyword evidence="1" id="KW-0732">Signal</keyword>
<evidence type="ECO:0000256" key="1">
    <source>
        <dbReference type="SAM" id="SignalP"/>
    </source>
</evidence>
<reference evidence="2" key="1">
    <citation type="journal article" date="2020" name="Phytopathology">
        <title>Genome Sequence Resources of Colletotrichum truncatum, C. plurivorum, C. musicola, and C. sojae: Four Species Pathogenic to Soybean (Glycine max).</title>
        <authorList>
            <person name="Rogerio F."/>
            <person name="Boufleur T.R."/>
            <person name="Ciampi-Guillardi M."/>
            <person name="Sukno S.A."/>
            <person name="Thon M.R."/>
            <person name="Massola Junior N.S."/>
            <person name="Baroncelli R."/>
        </authorList>
    </citation>
    <scope>NUCLEOTIDE SEQUENCE</scope>
    <source>
        <strain evidence="2">LFN0074</strain>
    </source>
</reference>
<dbReference type="Proteomes" id="UP000639643">
    <property type="component" value="Unassembled WGS sequence"/>
</dbReference>
<proteinExistence type="predicted"/>
<organism evidence="2 3">
    <name type="scientific">Colletotrichum musicola</name>
    <dbReference type="NCBI Taxonomy" id="2175873"/>
    <lineage>
        <taxon>Eukaryota</taxon>
        <taxon>Fungi</taxon>
        <taxon>Dikarya</taxon>
        <taxon>Ascomycota</taxon>
        <taxon>Pezizomycotina</taxon>
        <taxon>Sordariomycetes</taxon>
        <taxon>Hypocreomycetidae</taxon>
        <taxon>Glomerellales</taxon>
        <taxon>Glomerellaceae</taxon>
        <taxon>Colletotrichum</taxon>
        <taxon>Colletotrichum orchidearum species complex</taxon>
    </lineage>
</organism>
<evidence type="ECO:0000313" key="3">
    <source>
        <dbReference type="Proteomes" id="UP000639643"/>
    </source>
</evidence>
<gene>
    <name evidence="2" type="ORF">CMUS01_06949</name>
</gene>
<comment type="caution">
    <text evidence="2">The sequence shown here is derived from an EMBL/GenBank/DDBJ whole genome shotgun (WGS) entry which is preliminary data.</text>
</comment>
<keyword evidence="3" id="KW-1185">Reference proteome</keyword>